<dbReference type="GO" id="GO:0003700">
    <property type="term" value="F:DNA-binding transcription factor activity"/>
    <property type="evidence" value="ECO:0007669"/>
    <property type="project" value="InterPro"/>
</dbReference>
<keyword evidence="2" id="KW-0805">Transcription regulation</keyword>
<accession>A0A087CAQ7</accession>
<evidence type="ECO:0000256" key="4">
    <source>
        <dbReference type="ARBA" id="ARBA00023159"/>
    </source>
</evidence>
<evidence type="ECO:0000259" key="6">
    <source>
        <dbReference type="PROSITE" id="PS50931"/>
    </source>
</evidence>
<gene>
    <name evidence="7" type="ORF">BMON_0230</name>
</gene>
<dbReference type="EMBL" id="JGZE01000001">
    <property type="protein sequence ID" value="KFI80357.1"/>
    <property type="molecule type" value="Genomic_DNA"/>
</dbReference>
<keyword evidence="8" id="KW-1185">Reference proteome</keyword>
<evidence type="ECO:0000256" key="3">
    <source>
        <dbReference type="ARBA" id="ARBA00023125"/>
    </source>
</evidence>
<dbReference type="Gene3D" id="3.40.190.290">
    <property type="match status" value="1"/>
</dbReference>
<evidence type="ECO:0000313" key="8">
    <source>
        <dbReference type="Proteomes" id="UP000029082"/>
    </source>
</evidence>
<dbReference type="InterPro" id="IPR000847">
    <property type="entry name" value="LysR_HTH_N"/>
</dbReference>
<dbReference type="PANTHER" id="PTHR30579:SF2">
    <property type="entry name" value="HTH-TYPE TRANSCRIPTIONAL REGULATOR ARGP"/>
    <property type="match status" value="1"/>
</dbReference>
<dbReference type="PANTHER" id="PTHR30579">
    <property type="entry name" value="TRANSCRIPTIONAL REGULATOR"/>
    <property type="match status" value="1"/>
</dbReference>
<dbReference type="NCBIfam" id="TIGR03298">
    <property type="entry name" value="argP"/>
    <property type="match status" value="1"/>
</dbReference>
<dbReference type="PROSITE" id="PS50931">
    <property type="entry name" value="HTH_LYSR"/>
    <property type="match status" value="1"/>
</dbReference>
<dbReference type="InterPro" id="IPR050176">
    <property type="entry name" value="LTTR"/>
</dbReference>
<keyword evidence="3" id="KW-0238">DNA-binding</keyword>
<organism evidence="7 8">
    <name type="scientific">Bifidobacterium mongoliense DSM 21395</name>
    <dbReference type="NCBI Taxonomy" id="1437603"/>
    <lineage>
        <taxon>Bacteria</taxon>
        <taxon>Bacillati</taxon>
        <taxon>Actinomycetota</taxon>
        <taxon>Actinomycetes</taxon>
        <taxon>Bifidobacteriales</taxon>
        <taxon>Bifidobacteriaceae</taxon>
        <taxon>Bifidobacterium</taxon>
    </lineage>
</organism>
<reference evidence="7 8" key="1">
    <citation type="submission" date="2014-03" db="EMBL/GenBank/DDBJ databases">
        <title>Genomics of Bifidobacteria.</title>
        <authorList>
            <person name="Ventura M."/>
            <person name="Milani C."/>
            <person name="Lugli G.A."/>
        </authorList>
    </citation>
    <scope>NUCLEOTIDE SEQUENCE [LARGE SCALE GENOMIC DNA]</scope>
    <source>
        <strain evidence="7 8">DSM 21395</strain>
    </source>
</reference>
<keyword evidence="5" id="KW-0804">Transcription</keyword>
<dbReference type="PRINTS" id="PR00039">
    <property type="entry name" value="HTHLYSR"/>
</dbReference>
<dbReference type="STRING" id="1437603.GCA_000771525_00052"/>
<dbReference type="Proteomes" id="UP000029082">
    <property type="component" value="Unassembled WGS sequence"/>
</dbReference>
<evidence type="ECO:0000256" key="2">
    <source>
        <dbReference type="ARBA" id="ARBA00023015"/>
    </source>
</evidence>
<dbReference type="SUPFAM" id="SSF53850">
    <property type="entry name" value="Periplasmic binding protein-like II"/>
    <property type="match status" value="1"/>
</dbReference>
<dbReference type="Gene3D" id="1.10.10.10">
    <property type="entry name" value="Winged helix-like DNA-binding domain superfamily/Winged helix DNA-binding domain"/>
    <property type="match status" value="1"/>
</dbReference>
<dbReference type="GO" id="GO:0003677">
    <property type="term" value="F:DNA binding"/>
    <property type="evidence" value="ECO:0007669"/>
    <property type="project" value="UniProtKB-KW"/>
</dbReference>
<comment type="similarity">
    <text evidence="1">Belongs to the LysR transcriptional regulatory family.</text>
</comment>
<dbReference type="SUPFAM" id="SSF46785">
    <property type="entry name" value="Winged helix' DNA-binding domain"/>
    <property type="match status" value="1"/>
</dbReference>
<dbReference type="InterPro" id="IPR036388">
    <property type="entry name" value="WH-like_DNA-bd_sf"/>
</dbReference>
<keyword evidence="4" id="KW-0010">Activator</keyword>
<evidence type="ECO:0000256" key="1">
    <source>
        <dbReference type="ARBA" id="ARBA00009437"/>
    </source>
</evidence>
<comment type="caution">
    <text evidence="7">The sequence shown here is derived from an EMBL/GenBank/DDBJ whole genome shotgun (WGS) entry which is preliminary data.</text>
</comment>
<dbReference type="eggNOG" id="COG0583">
    <property type="taxonomic scope" value="Bacteria"/>
</dbReference>
<evidence type="ECO:0000256" key="5">
    <source>
        <dbReference type="ARBA" id="ARBA00023163"/>
    </source>
</evidence>
<dbReference type="Pfam" id="PF03466">
    <property type="entry name" value="LysR_substrate"/>
    <property type="match status" value="1"/>
</dbReference>
<feature type="domain" description="HTH lysR-type" evidence="6">
    <location>
        <begin position="32"/>
        <end position="88"/>
    </location>
</feature>
<dbReference type="InterPro" id="IPR036390">
    <property type="entry name" value="WH_DNA-bd_sf"/>
</dbReference>
<sequence>MHTMRNVSMDERTSGRGSSVSMASLARAIRAVPLEQLVALQQIVETGSFDGAADELRVSQSAVSQRIKALENQVGNIVVRRTKPVQATETGQLLLRLAKQITLAQEEAIHLIAAQGQQGVVNIRIVVNADSLESWVLPALAPVAQGHIALDIRRQDEHVSTRLLRTGEVMAAITADERPVRGCSITRLGAMAYHAVCTPEFRRRWFARGLTREALESAPLVQFDRDDRLQYRFVRRITKAKIHPPTHYVPTSIGYNDAIALGFGWGLMPDSYARGYPEGRLVRISPEQVLVPLYWQQWRLSSPSLDEVATAIISASGKALVAA</sequence>
<name>A0A087CAQ7_9BIFI</name>
<evidence type="ECO:0000313" key="7">
    <source>
        <dbReference type="EMBL" id="KFI80357.1"/>
    </source>
</evidence>
<dbReference type="InterPro" id="IPR005119">
    <property type="entry name" value="LysR_subst-bd"/>
</dbReference>
<dbReference type="NCBIfam" id="NF002964">
    <property type="entry name" value="PRK03635.1"/>
    <property type="match status" value="1"/>
</dbReference>
<dbReference type="Pfam" id="PF00126">
    <property type="entry name" value="HTH_1"/>
    <property type="match status" value="1"/>
</dbReference>
<protein>
    <submittedName>
        <fullName evidence="7">LysR family transcriptional regulator</fullName>
    </submittedName>
</protein>
<proteinExistence type="inferred from homology"/>
<dbReference type="AlphaFoldDB" id="A0A087CAQ7"/>
<dbReference type="InterPro" id="IPR017685">
    <property type="entry name" value="ArgP"/>
</dbReference>